<dbReference type="VEuPathDB" id="TrichDB:TRFO_09908"/>
<reference evidence="2" key="1">
    <citation type="submission" date="2016-10" db="EMBL/GenBank/DDBJ databases">
        <authorList>
            <person name="Benchimol M."/>
            <person name="Almeida L.G."/>
            <person name="Vasconcelos A.T."/>
            <person name="Perreira-Neves A."/>
            <person name="Rosa I.A."/>
            <person name="Tasca T."/>
            <person name="Bogo M.R."/>
            <person name="de Souza W."/>
        </authorList>
    </citation>
    <scope>NUCLEOTIDE SEQUENCE [LARGE SCALE GENOMIC DNA]</scope>
    <source>
        <strain evidence="2">K</strain>
    </source>
</reference>
<dbReference type="Proteomes" id="UP000179807">
    <property type="component" value="Unassembled WGS sequence"/>
</dbReference>
<sequence>MIPKAPDYTPQLKSLQSERERIDVLFYATEAKTFRVLEHAKPFSINPTEELKELQKTENDLLEYYNAPEGSNIVQLFQSNMRGMKDEEAEKAKKLKELKEKLSLLEREHEELKSARKKITIDGSTHELRRQFERLRKFYEDFKVDITAKIKKMRDASNKLITAKKNIADEKLAKINQEVKELQAKKEWYENIPKYVKEHSKIVTSQENTFTIKPDFSQIKKRTADAKKKCQETWDRHKDFSYNFAFLFNKINALQESIERVTQKVNNVIEKENKKNSARVSRNWAVMAKNYLKYRRQKESMDEIYELISKEDADLAKEVEKQRRIANEIIPGTTPPMTVLQMRKLIVELSKEVSEETQRLNTLLLQVQEEHRLFDEASKKQIAELEMKTNTIKERSKQ</sequence>
<feature type="coiled-coil region" evidence="1">
    <location>
        <begin position="165"/>
        <end position="192"/>
    </location>
</feature>
<dbReference type="EMBL" id="MLAK01001171">
    <property type="protein sequence ID" value="OHS96522.1"/>
    <property type="molecule type" value="Genomic_DNA"/>
</dbReference>
<evidence type="ECO:0000313" key="3">
    <source>
        <dbReference type="Proteomes" id="UP000179807"/>
    </source>
</evidence>
<keyword evidence="1" id="KW-0175">Coiled coil</keyword>
<gene>
    <name evidence="2" type="ORF">TRFO_09908</name>
</gene>
<dbReference type="RefSeq" id="XP_068349659.1">
    <property type="nucleotide sequence ID" value="XM_068495138.1"/>
</dbReference>
<keyword evidence="3" id="KW-1185">Reference proteome</keyword>
<feature type="coiled-coil region" evidence="1">
    <location>
        <begin position="81"/>
        <end position="122"/>
    </location>
</feature>
<dbReference type="GeneID" id="94829842"/>
<evidence type="ECO:0000313" key="2">
    <source>
        <dbReference type="EMBL" id="OHS96522.1"/>
    </source>
</evidence>
<accession>A0A1J4JBF2</accession>
<protein>
    <submittedName>
        <fullName evidence="2">Uncharacterized protein</fullName>
    </submittedName>
</protein>
<comment type="caution">
    <text evidence="2">The sequence shown here is derived from an EMBL/GenBank/DDBJ whole genome shotgun (WGS) entry which is preliminary data.</text>
</comment>
<name>A0A1J4JBF2_9EUKA</name>
<organism evidence="2 3">
    <name type="scientific">Tritrichomonas foetus</name>
    <dbReference type="NCBI Taxonomy" id="1144522"/>
    <lineage>
        <taxon>Eukaryota</taxon>
        <taxon>Metamonada</taxon>
        <taxon>Parabasalia</taxon>
        <taxon>Tritrichomonadida</taxon>
        <taxon>Tritrichomonadidae</taxon>
        <taxon>Tritrichomonas</taxon>
    </lineage>
</organism>
<evidence type="ECO:0000256" key="1">
    <source>
        <dbReference type="SAM" id="Coils"/>
    </source>
</evidence>
<proteinExistence type="predicted"/>
<dbReference type="AlphaFoldDB" id="A0A1J4JBF2"/>